<feature type="chain" id="PRO_5002056080" evidence="1">
    <location>
        <begin position="23"/>
        <end position="283"/>
    </location>
</feature>
<dbReference type="PANTHER" id="PTHR31676:SF110">
    <property type="entry name" value="TRANSMEMBRANE PROTEIN"/>
    <property type="match status" value="1"/>
</dbReference>
<dbReference type="FunFam" id="2.30.240.10:FF:000002">
    <property type="entry name" value="Uncharacterized protein At3g07460"/>
    <property type="match status" value="1"/>
</dbReference>
<keyword evidence="3" id="KW-1185">Reference proteome</keyword>
<reference evidence="3" key="1">
    <citation type="submission" date="2014-09" db="EMBL/GenBank/DDBJ databases">
        <authorList>
            <person name="Mudge J."/>
            <person name="Ramaraj T."/>
            <person name="Lindquist I.E."/>
            <person name="Bharti A.K."/>
            <person name="Sundararajan A."/>
            <person name="Cameron C.T."/>
            <person name="Woodward J.E."/>
            <person name="May G.D."/>
            <person name="Brubaker C."/>
            <person name="Broadhvest J."/>
            <person name="Wilkins T.A."/>
        </authorList>
    </citation>
    <scope>NUCLEOTIDE SEQUENCE</scope>
    <source>
        <strain evidence="3">cv. AKA8401</strain>
    </source>
</reference>
<dbReference type="Pfam" id="PF04398">
    <property type="entry name" value="DUF538"/>
    <property type="match status" value="1"/>
</dbReference>
<dbReference type="Proteomes" id="UP000032142">
    <property type="component" value="Unassembled WGS sequence"/>
</dbReference>
<dbReference type="SUPFAM" id="SSF141562">
    <property type="entry name" value="At5g01610-like"/>
    <property type="match status" value="1"/>
</dbReference>
<dbReference type="InterPro" id="IPR007493">
    <property type="entry name" value="DUF538"/>
</dbReference>
<sequence>MMIPLIVSTFIHLVFIFAAVSCEKDSIYDILKAHGLPMGLLPKGISRFDIDDTGRFEVHLDQACNAKFESQLHFDTNVSGTLSYGQIGALSGIAAQELFLWFPVKGIGVDDPSSGLIYFDVGVVVKQLPLSMFETPKDCMAVGDFESGDSIPDDDLLAESIAKSQSAKLGHELDQGSLGGTICRKVPVCFACVFVFILYSAELPTYQVQPASSYARMADEREIGSFQTYIFDDHHGWHIIWIMEYKNGDGSIWTVISVNIQNQRITADVVYSSTVLCIMVRSF</sequence>
<dbReference type="InterPro" id="IPR036758">
    <property type="entry name" value="At5g01610-like"/>
</dbReference>
<keyword evidence="1" id="KW-0732">Signal</keyword>
<feature type="signal peptide" evidence="1">
    <location>
        <begin position="1"/>
        <end position="22"/>
    </location>
</feature>
<evidence type="ECO:0000313" key="3">
    <source>
        <dbReference type="Proteomes" id="UP000032142"/>
    </source>
</evidence>
<name>A0A0B0MSR4_GOSAR</name>
<protein>
    <submittedName>
        <fullName evidence="2">Uncharacterized protein</fullName>
    </submittedName>
</protein>
<dbReference type="EMBL" id="JRRC01274594">
    <property type="protein sequence ID" value="KHG02544.1"/>
    <property type="molecule type" value="Genomic_DNA"/>
</dbReference>
<accession>A0A0B0MSR4</accession>
<evidence type="ECO:0000256" key="1">
    <source>
        <dbReference type="SAM" id="SignalP"/>
    </source>
</evidence>
<evidence type="ECO:0000313" key="2">
    <source>
        <dbReference type="EMBL" id="KHG02544.1"/>
    </source>
</evidence>
<organism evidence="2 3">
    <name type="scientific">Gossypium arboreum</name>
    <name type="common">Tree cotton</name>
    <name type="synonym">Gossypium nanking</name>
    <dbReference type="NCBI Taxonomy" id="29729"/>
    <lineage>
        <taxon>Eukaryota</taxon>
        <taxon>Viridiplantae</taxon>
        <taxon>Streptophyta</taxon>
        <taxon>Embryophyta</taxon>
        <taxon>Tracheophyta</taxon>
        <taxon>Spermatophyta</taxon>
        <taxon>Magnoliopsida</taxon>
        <taxon>eudicotyledons</taxon>
        <taxon>Gunneridae</taxon>
        <taxon>Pentapetalae</taxon>
        <taxon>rosids</taxon>
        <taxon>malvids</taxon>
        <taxon>Malvales</taxon>
        <taxon>Malvaceae</taxon>
        <taxon>Malvoideae</taxon>
        <taxon>Gossypium</taxon>
    </lineage>
</organism>
<dbReference type="PANTHER" id="PTHR31676">
    <property type="entry name" value="T31J12.3 PROTEIN-RELATED"/>
    <property type="match status" value="1"/>
</dbReference>
<proteinExistence type="predicted"/>
<comment type="caution">
    <text evidence="2">The sequence shown here is derived from an EMBL/GenBank/DDBJ whole genome shotgun (WGS) entry which is preliminary data.</text>
</comment>
<dbReference type="AlphaFoldDB" id="A0A0B0MSR4"/>
<gene>
    <name evidence="2" type="ORF">F383_25017</name>
</gene>
<dbReference type="Gene3D" id="2.30.240.10">
    <property type="entry name" value="At5g01610-like"/>
    <property type="match status" value="1"/>
</dbReference>